<proteinExistence type="predicted"/>
<evidence type="ECO:0000256" key="1">
    <source>
        <dbReference type="SAM" id="Phobius"/>
    </source>
</evidence>
<evidence type="ECO:0000313" key="3">
    <source>
        <dbReference type="Proteomes" id="UP000831775"/>
    </source>
</evidence>
<organism evidence="2 3">
    <name type="scientific">Leucobacter rhizosphaerae</name>
    <dbReference type="NCBI Taxonomy" id="2932245"/>
    <lineage>
        <taxon>Bacteria</taxon>
        <taxon>Bacillati</taxon>
        <taxon>Actinomycetota</taxon>
        <taxon>Actinomycetes</taxon>
        <taxon>Micrococcales</taxon>
        <taxon>Microbacteriaceae</taxon>
        <taxon>Leucobacter</taxon>
    </lineage>
</organism>
<dbReference type="EMBL" id="CP095043">
    <property type="protein sequence ID" value="UOQ61054.1"/>
    <property type="molecule type" value="Genomic_DNA"/>
</dbReference>
<dbReference type="Proteomes" id="UP000831775">
    <property type="component" value="Chromosome"/>
</dbReference>
<sequence>MGFSILGLAVSVAVLAPNLLLLIWPPHPSLPRVFAPRPLAWTERAGQALCMVVPATTTAGPILLGWSAPLVVSVFGYWLLWGRYARLRTPAALFGPVRGIPVPMAILPVAAFLSCAMLLSNPWITVAAVVLASGHIPVSLLRARALHVD</sequence>
<keyword evidence="1" id="KW-0472">Membrane</keyword>
<feature type="transmembrane region" description="Helical" evidence="1">
    <location>
        <begin position="100"/>
        <end position="119"/>
    </location>
</feature>
<feature type="transmembrane region" description="Helical" evidence="1">
    <location>
        <begin position="125"/>
        <end position="143"/>
    </location>
</feature>
<dbReference type="RefSeq" id="WP_244687191.1">
    <property type="nucleotide sequence ID" value="NZ_CP095043.1"/>
</dbReference>
<feature type="transmembrane region" description="Helical" evidence="1">
    <location>
        <begin position="62"/>
        <end position="80"/>
    </location>
</feature>
<name>A0ABY4FXN3_9MICO</name>
<accession>A0ABY4FXN3</accession>
<reference evidence="2 3" key="1">
    <citation type="submission" date="2022-04" db="EMBL/GenBank/DDBJ databases">
        <title>Leucobacter sp. isolated from rhizosphere of onion.</title>
        <authorList>
            <person name="Won M."/>
            <person name="Lee C.-M."/>
            <person name="Woen H.-Y."/>
            <person name="Kwon S.-W."/>
        </authorList>
    </citation>
    <scope>NUCLEOTIDE SEQUENCE [LARGE SCALE GENOMIC DNA]</scope>
    <source>
        <strain evidence="2 3">H25R-14</strain>
    </source>
</reference>
<keyword evidence="3" id="KW-1185">Reference proteome</keyword>
<keyword evidence="1" id="KW-0812">Transmembrane</keyword>
<evidence type="ECO:0000313" key="2">
    <source>
        <dbReference type="EMBL" id="UOQ61054.1"/>
    </source>
</evidence>
<keyword evidence="1" id="KW-1133">Transmembrane helix</keyword>
<gene>
    <name evidence="2" type="ORF">MUN76_03510</name>
</gene>
<feature type="transmembrane region" description="Helical" evidence="1">
    <location>
        <begin position="5"/>
        <end position="24"/>
    </location>
</feature>
<protein>
    <submittedName>
        <fullName evidence="2">Uncharacterized protein</fullName>
    </submittedName>
</protein>